<feature type="transmembrane region" description="Helical" evidence="1">
    <location>
        <begin position="195"/>
        <end position="216"/>
    </location>
</feature>
<organism evidence="2 3">
    <name type="scientific">Guillardia theta</name>
    <name type="common">Cryptophyte</name>
    <name type="synonym">Cryptomonas phi</name>
    <dbReference type="NCBI Taxonomy" id="55529"/>
    <lineage>
        <taxon>Eukaryota</taxon>
        <taxon>Cryptophyceae</taxon>
        <taxon>Pyrenomonadales</taxon>
        <taxon>Geminigeraceae</taxon>
        <taxon>Guillardia</taxon>
    </lineage>
</organism>
<dbReference type="Proteomes" id="UP000242167">
    <property type="component" value="Nucleomorph 1"/>
</dbReference>
<dbReference type="PIR" id="G90093">
    <property type="entry name" value="G90093"/>
</dbReference>
<sequence length="304" mass="37114">MRLNYCIYNILESNNDYGDLNENLKKNKIFETRHQNKFIISRFISYFLYFHSNRFFDVKKKIIKLSLGNRIKNLLIFINYLVLKIFKINSALFFPSLDLTLLLFEKIILLKKLLLYSKKYNKTSTKLFECNNIPNTKKILKNSINIIKIINKINTRKSLNKKIFNYRKFFLKFISKLDFKFNNNVMEKFEIKDKFIIHFIFFFIFNGNLDICNIINRVLKFFYSNNNRFNLELEKIYLIIAMKNTCEHFLIKFFFLEGFVDLYRRLKIKKIFLSSKKEQKKIIFSWKNIEIYNVALEHKFKKNY</sequence>
<reference evidence="2 3" key="1">
    <citation type="journal article" date="2001" name="Nature">
        <title>The highly reduced genome of an enslaved algal nucleus.</title>
        <authorList>
            <person name="Douglas S."/>
            <person name="Zauner S."/>
            <person name="Fraunholz M."/>
            <person name="Beaton M."/>
            <person name="Penny S."/>
            <person name="Deng L."/>
            <person name="Wu X."/>
            <person name="Reith M."/>
            <person name="Cavalier-Smith T."/>
            <person name="Maier U."/>
        </authorList>
    </citation>
    <scope>NUCLEOTIDE SEQUENCE [LARGE SCALE GENOMIC DNA]</scope>
</reference>
<keyword evidence="1" id="KW-1133">Transmembrane helix</keyword>
<evidence type="ECO:0000256" key="1">
    <source>
        <dbReference type="SAM" id="Phobius"/>
    </source>
</evidence>
<dbReference type="RefSeq" id="XP_001713584.1">
    <property type="nucleotide sequence ID" value="XM_001713532.1"/>
</dbReference>
<protein>
    <submittedName>
        <fullName evidence="2">Uncharacterized protein</fullName>
    </submittedName>
</protein>
<dbReference type="GeneID" id="857367"/>
<accession>Q98RR8</accession>
<geneLocation type="nucleomorph" evidence="2"/>
<dbReference type="EMBL" id="AF165818">
    <property type="protein sequence ID" value="AAK39879.1"/>
    <property type="molecule type" value="Genomic_DNA"/>
</dbReference>
<evidence type="ECO:0000313" key="3">
    <source>
        <dbReference type="Proteomes" id="UP000242167"/>
    </source>
</evidence>
<gene>
    <name evidence="2" type="primary">orf304</name>
</gene>
<name>Q98RR8_GUITH</name>
<proteinExistence type="predicted"/>
<dbReference type="AlphaFoldDB" id="Q98RR8"/>
<feature type="transmembrane region" description="Helical" evidence="1">
    <location>
        <begin position="74"/>
        <end position="93"/>
    </location>
</feature>
<keyword evidence="1" id="KW-0812">Transmembrane</keyword>
<evidence type="ECO:0000313" key="2">
    <source>
        <dbReference type="EMBL" id="AAK39879.1"/>
    </source>
</evidence>
<keyword evidence="2" id="KW-0542">Nucleomorph</keyword>
<keyword evidence="1" id="KW-0472">Membrane</keyword>